<sequence>IQATCIRTHPTIACLSLEVAHVLEREVDCHLQHSPDHQQSRHEVVLAFGTEVIRFLDVGRHRHVRRRVARSHGDDVLVVAELHTNKRRQRVARRHQVREPFVASLHRRTRQQVAREQVEQTRQRTDSHVRHLLVRHQSRHPLTHVRARRRVEVEDEHEEDEVASVVTPANQPVLDRHEQHDHDDQVGHFSEPQRQTVGQRTVVVRHALAVEHSTLSARHFQHRHQIDDTDEVHTVVDETDVRVDLLDTTRRQLVERRAEDNSEQREQEHAHEVVLRVSPVRELLLLCQVAELVPEARRDRRVVECRVTHEIFRDFGQLQRTLAVLGTQLAVLVLHRVVFDVTADTSADNLKHVRGRVVLRTDLLGTGDRLEVLEHLH</sequence>
<dbReference type="HOGENOM" id="CLU_734883_0_0_1"/>
<protein>
    <submittedName>
        <fullName evidence="2">Uncharacterized protein</fullName>
    </submittedName>
</protein>
<reference evidence="2 3" key="1">
    <citation type="submission" date="2013-11" db="EMBL/GenBank/DDBJ databases">
        <title>The Genome Sequence of Phytophthora parasitica P1569.</title>
        <authorList>
            <consortium name="The Broad Institute Genomics Platform"/>
            <person name="Russ C."/>
            <person name="Tyler B."/>
            <person name="Panabieres F."/>
            <person name="Shan W."/>
            <person name="Tripathy S."/>
            <person name="Grunwald N."/>
            <person name="Machado M."/>
            <person name="Johnson C.S."/>
            <person name="Arredondo F."/>
            <person name="Hong C."/>
            <person name="Coffey M."/>
            <person name="Young S.K."/>
            <person name="Zeng Q."/>
            <person name="Gargeya S."/>
            <person name="Fitzgerald M."/>
            <person name="Abouelleil A."/>
            <person name="Alvarado L."/>
            <person name="Chapman S.B."/>
            <person name="Gainer-Dewar J."/>
            <person name="Goldberg J."/>
            <person name="Griggs A."/>
            <person name="Gujja S."/>
            <person name="Hansen M."/>
            <person name="Howarth C."/>
            <person name="Imamovic A."/>
            <person name="Ireland A."/>
            <person name="Larimer J."/>
            <person name="McCowan C."/>
            <person name="Murphy C."/>
            <person name="Pearson M."/>
            <person name="Poon T.W."/>
            <person name="Priest M."/>
            <person name="Roberts A."/>
            <person name="Saif S."/>
            <person name="Shea T."/>
            <person name="Sykes S."/>
            <person name="Wortman J."/>
            <person name="Nusbaum C."/>
            <person name="Birren B."/>
        </authorList>
    </citation>
    <scope>NUCLEOTIDE SEQUENCE [LARGE SCALE GENOMIC DNA]</scope>
    <source>
        <strain evidence="2 3">P1569</strain>
    </source>
</reference>
<organism evidence="2 3">
    <name type="scientific">Phytophthora nicotianae P1569</name>
    <dbReference type="NCBI Taxonomy" id="1317065"/>
    <lineage>
        <taxon>Eukaryota</taxon>
        <taxon>Sar</taxon>
        <taxon>Stramenopiles</taxon>
        <taxon>Oomycota</taxon>
        <taxon>Peronosporomycetes</taxon>
        <taxon>Peronosporales</taxon>
        <taxon>Peronosporaceae</taxon>
        <taxon>Phytophthora</taxon>
    </lineage>
</organism>
<feature type="compositionally biased region" description="Basic and acidic residues" evidence="1">
    <location>
        <begin position="116"/>
        <end position="127"/>
    </location>
</feature>
<feature type="region of interest" description="Disordered" evidence="1">
    <location>
        <begin position="150"/>
        <end position="197"/>
    </location>
</feature>
<feature type="non-terminal residue" evidence="2">
    <location>
        <position position="1"/>
    </location>
</feature>
<evidence type="ECO:0000256" key="1">
    <source>
        <dbReference type="SAM" id="MobiDB-lite"/>
    </source>
</evidence>
<gene>
    <name evidence="2" type="ORF">F443_21056</name>
</gene>
<dbReference type="EMBL" id="ANIZ01003698">
    <property type="protein sequence ID" value="ETI32053.1"/>
    <property type="molecule type" value="Genomic_DNA"/>
</dbReference>
<dbReference type="AlphaFoldDB" id="V9E0I9"/>
<keyword evidence="3" id="KW-1185">Reference proteome</keyword>
<feature type="compositionally biased region" description="Basic and acidic residues" evidence="1">
    <location>
        <begin position="174"/>
        <end position="186"/>
    </location>
</feature>
<comment type="caution">
    <text evidence="2">The sequence shown here is derived from an EMBL/GenBank/DDBJ whole genome shotgun (WGS) entry which is preliminary data.</text>
</comment>
<evidence type="ECO:0000313" key="3">
    <source>
        <dbReference type="Proteomes" id="UP000018721"/>
    </source>
</evidence>
<accession>V9E0I9</accession>
<evidence type="ECO:0000313" key="2">
    <source>
        <dbReference type="EMBL" id="ETI32053.1"/>
    </source>
</evidence>
<name>V9E0I9_PHYNI</name>
<proteinExistence type="predicted"/>
<feature type="region of interest" description="Disordered" evidence="1">
    <location>
        <begin position="106"/>
        <end position="127"/>
    </location>
</feature>
<feature type="compositionally biased region" description="Acidic residues" evidence="1">
    <location>
        <begin position="153"/>
        <end position="162"/>
    </location>
</feature>
<dbReference type="Proteomes" id="UP000018721">
    <property type="component" value="Unassembled WGS sequence"/>
</dbReference>